<keyword evidence="4" id="KW-0511">Multifunctional enzyme</keyword>
<dbReference type="Pfam" id="PF21089">
    <property type="entry name" value="PKS_DH_N"/>
    <property type="match status" value="1"/>
</dbReference>
<dbReference type="SUPFAM" id="SSF51735">
    <property type="entry name" value="NAD(P)-binding Rossmann-fold domains"/>
    <property type="match status" value="3"/>
</dbReference>
<feature type="active site" description="Proton donor; for dehydratase activity" evidence="5">
    <location>
        <position position="268"/>
    </location>
</feature>
<dbReference type="PANTHER" id="PTHR43775">
    <property type="entry name" value="FATTY ACID SYNTHASE"/>
    <property type="match status" value="1"/>
</dbReference>
<evidence type="ECO:0000256" key="2">
    <source>
        <dbReference type="ARBA" id="ARBA00022553"/>
    </source>
</evidence>
<dbReference type="Gene3D" id="3.40.50.720">
    <property type="entry name" value="NAD(P)-binding Rossmann-like Domain"/>
    <property type="match status" value="1"/>
</dbReference>
<dbReference type="PANTHER" id="PTHR43775:SF51">
    <property type="entry name" value="INACTIVE PHENOLPHTHIOCEROL SYNTHESIS POLYKETIDE SYNTHASE TYPE I PKS1-RELATED"/>
    <property type="match status" value="1"/>
</dbReference>
<accession>A0ABW1F9Q4</accession>
<comment type="caution">
    <text evidence="9">The sequence shown here is derived from an EMBL/GenBank/DDBJ whole genome shotgun (WGS) entry which is preliminary data.</text>
</comment>
<dbReference type="PROSITE" id="PS00012">
    <property type="entry name" value="PHOSPHOPANTETHEINE"/>
    <property type="match status" value="1"/>
</dbReference>
<dbReference type="InterPro" id="IPR050091">
    <property type="entry name" value="PKS_NRPS_Biosynth_Enz"/>
</dbReference>
<feature type="region of interest" description="N-terminal hotdog fold" evidence="5">
    <location>
        <begin position="66"/>
        <end position="191"/>
    </location>
</feature>
<dbReference type="Pfam" id="PF13602">
    <property type="entry name" value="ADH_zinc_N_2"/>
    <property type="match status" value="1"/>
</dbReference>
<proteinExistence type="predicted"/>
<dbReference type="InterPro" id="IPR020843">
    <property type="entry name" value="ER"/>
</dbReference>
<sequence length="1389" mass="144542">GPTRFLTSLAEAHAHGAAVTWTTLNLIDRHVDLPTYPFQRKRYWIDTASGAGVVGAAGLGLVPADHALLGAAVPLPDGDGYLFTGRLSLQTHPWLADHAVLGTVLLPGTACVDLAVHAGDQVGCGHVQELTLEAPLVLPDQGAVVLHLAVGPADDAGSRSLTLHSYPEDAPAGQGWTRHASGSVSPHEPAAPAQRFLGDASWPPPGAVVVSLDDVYERLGRRGYAYGPVFRGLRAAWRLGEDVFAEVALPAEEHGGAAGFGLHPALLDAALHAIGLGSPEPSTECLLPFSWNGVSLQAVGADALRVHLRPVESVQGAQASQGEHGAREGGGAGVSVALTVADPAGRPVASVESLVLRAATADQFHSDAGPLYDKLFRVGWEPVVLPSVARAGEPGEAGPARWAVIGSGDEVGAVAQALGSGPAGVRSVAVHPDLPSLASARADARARGLADVPDVLVVVVPSGRAGSLGVREAARESASGALAAVRLMLEDEGLATARLMVVTHGAVATERHADVPGLSEAPVWGLVRTAQSEHPGRLVLVDLDRDGLSRAVLPAVLASREPQVAVRAGQVHAARLARLEAPGASGPGGGDRGAGGRLTPPAHGDWRLDVSGQGSLESLAVVGCPEVADPLGPGQVRVSIRAAGVNFRDVVMALGMVPDQKVMGCEGSGVVTDTGPGVRGLRPGDRVTGLFTGSFGPSAVTDQRLLVRMPDAWSFAAAASVPVVFLTAYYALRDEGGLRSGERVLVHAAAGGVGMAAVQLARHWGAEVFGTAGPGKWQALRSLGLDDAHLASSRTLAFREEFRERLRERSSGADGDGFHVVLNSLTREFVDASLELLGTGGRFVEMGKTDIRSTEEVRAAHPGVRYGAFDLLSVDPDRIQQMLGELLPLFEQGVLRPLPLTTWDIRRAPEALRFMSQARHVGKVVLTVPRPLDPRGTVLITGATGSLGGLLARHLVAEHGVRHLLLTSRRGERAPGAAELVAELAGLGAEVTLTACDTADRDAVAAVLAAVPATHPLTGVVHAAGVLDDGLVESLSPERIDRVMRPKVDAAVHLHELTADRDLALFVLFSSAVGTFGGAGQANYASANVFLDALAQHRRARGLPGLSLAWGLWDRRGDMTRHLDEADVRRMARAGMAPLSSADGLAMFDAALAGDDALVVPTRLDTSVVRSAAQEVPALLRGLFRVPVRRVVAERTGSDAGATAGGTLVERLRAAAEFERDPLLLDLVRAHTATVLGHAGTEVVGAARSFKDLGFDSLTAVELRNRLNAATGLRLRTTVVFDHPSPAALARRLRTELLPDGPAERPDRAAALLGEIDRLAAALSALDPDGNAEGGITTRLQALLSGWEERHRHTSAGTAAADEKGADEALRSATADDIFDLLDKELGAS</sequence>
<dbReference type="InterPro" id="IPR036291">
    <property type="entry name" value="NAD(P)-bd_dom_sf"/>
</dbReference>
<evidence type="ECO:0000313" key="10">
    <source>
        <dbReference type="Proteomes" id="UP001596067"/>
    </source>
</evidence>
<dbReference type="Pfam" id="PF08240">
    <property type="entry name" value="ADH_N"/>
    <property type="match status" value="1"/>
</dbReference>
<dbReference type="InterPro" id="IPR036736">
    <property type="entry name" value="ACP-like_sf"/>
</dbReference>
<dbReference type="Pfam" id="PF14765">
    <property type="entry name" value="PS-DH"/>
    <property type="match status" value="1"/>
</dbReference>
<evidence type="ECO:0000256" key="3">
    <source>
        <dbReference type="ARBA" id="ARBA00022679"/>
    </source>
</evidence>
<dbReference type="InterPro" id="IPR057326">
    <property type="entry name" value="KR_dom"/>
</dbReference>
<dbReference type="Gene3D" id="3.30.70.3290">
    <property type="match status" value="1"/>
</dbReference>
<dbReference type="Gene3D" id="3.40.50.11460">
    <property type="match status" value="1"/>
</dbReference>
<dbReference type="CDD" id="cd08956">
    <property type="entry name" value="KR_3_FAS_SDR_x"/>
    <property type="match status" value="1"/>
</dbReference>
<feature type="compositionally biased region" description="Gly residues" evidence="6">
    <location>
        <begin position="585"/>
        <end position="596"/>
    </location>
</feature>
<keyword evidence="3" id="KW-0808">Transferase</keyword>
<dbReference type="InterPro" id="IPR013968">
    <property type="entry name" value="PKS_KR"/>
</dbReference>
<dbReference type="InterPro" id="IPR049551">
    <property type="entry name" value="PKS_DH_C"/>
</dbReference>
<organism evidence="9 10">
    <name type="scientific">Kitasatospora aburaviensis</name>
    <dbReference type="NCBI Taxonomy" id="67265"/>
    <lineage>
        <taxon>Bacteria</taxon>
        <taxon>Bacillati</taxon>
        <taxon>Actinomycetota</taxon>
        <taxon>Actinomycetes</taxon>
        <taxon>Kitasatosporales</taxon>
        <taxon>Streptomycetaceae</taxon>
        <taxon>Kitasatospora</taxon>
    </lineage>
</organism>
<dbReference type="InterPro" id="IPR002364">
    <property type="entry name" value="Quin_OxRdtase/zeta-crystal_CS"/>
</dbReference>
<protein>
    <submittedName>
        <fullName evidence="9">SDR family NAD(P)-dependent oxidoreductase</fullName>
    </submittedName>
</protein>
<dbReference type="PROSITE" id="PS50075">
    <property type="entry name" value="CARRIER"/>
    <property type="match status" value="1"/>
</dbReference>
<evidence type="ECO:0000256" key="5">
    <source>
        <dbReference type="PROSITE-ProRule" id="PRU01363"/>
    </source>
</evidence>
<feature type="region of interest" description="Disordered" evidence="6">
    <location>
        <begin position="168"/>
        <end position="191"/>
    </location>
</feature>
<dbReference type="InterPro" id="IPR020806">
    <property type="entry name" value="PKS_PP-bd"/>
</dbReference>
<dbReference type="InterPro" id="IPR049900">
    <property type="entry name" value="PKS_mFAS_DH"/>
</dbReference>
<dbReference type="InterPro" id="IPR049552">
    <property type="entry name" value="PKS_DH_N"/>
</dbReference>
<dbReference type="Gene3D" id="3.90.180.10">
    <property type="entry name" value="Medium-chain alcohol dehydrogenases, catalytic domain"/>
    <property type="match status" value="1"/>
</dbReference>
<dbReference type="SUPFAM" id="SSF50129">
    <property type="entry name" value="GroES-like"/>
    <property type="match status" value="1"/>
</dbReference>
<gene>
    <name evidence="9" type="ORF">ACFP0N_39535</name>
</gene>
<dbReference type="Proteomes" id="UP001596067">
    <property type="component" value="Unassembled WGS sequence"/>
</dbReference>
<dbReference type="Pfam" id="PF00550">
    <property type="entry name" value="PP-binding"/>
    <property type="match status" value="1"/>
</dbReference>
<evidence type="ECO:0000256" key="4">
    <source>
        <dbReference type="ARBA" id="ARBA00023268"/>
    </source>
</evidence>
<dbReference type="InterPro" id="IPR009081">
    <property type="entry name" value="PP-bd_ACP"/>
</dbReference>
<dbReference type="InterPro" id="IPR006162">
    <property type="entry name" value="Ppantetheine_attach_site"/>
</dbReference>
<keyword evidence="2" id="KW-0597">Phosphoprotein</keyword>
<dbReference type="CDD" id="cd05195">
    <property type="entry name" value="enoyl_red"/>
    <property type="match status" value="1"/>
</dbReference>
<evidence type="ECO:0000256" key="6">
    <source>
        <dbReference type="SAM" id="MobiDB-lite"/>
    </source>
</evidence>
<dbReference type="InterPro" id="IPR013154">
    <property type="entry name" value="ADH-like_N"/>
</dbReference>
<reference evidence="10" key="1">
    <citation type="journal article" date="2019" name="Int. J. Syst. Evol. Microbiol.">
        <title>The Global Catalogue of Microorganisms (GCM) 10K type strain sequencing project: providing services to taxonomists for standard genome sequencing and annotation.</title>
        <authorList>
            <consortium name="The Broad Institute Genomics Platform"/>
            <consortium name="The Broad Institute Genome Sequencing Center for Infectious Disease"/>
            <person name="Wu L."/>
            <person name="Ma J."/>
        </authorList>
    </citation>
    <scope>NUCLEOTIDE SEQUENCE [LARGE SCALE GENOMIC DNA]</scope>
    <source>
        <strain evidence="10">CGMCC 4.1469</strain>
    </source>
</reference>
<feature type="non-terminal residue" evidence="9">
    <location>
        <position position="1"/>
    </location>
</feature>
<name>A0ABW1F9Q4_9ACTN</name>
<feature type="active site" description="Proton acceptor; for dehydratase activity" evidence="5">
    <location>
        <position position="98"/>
    </location>
</feature>
<evidence type="ECO:0000256" key="1">
    <source>
        <dbReference type="ARBA" id="ARBA00022450"/>
    </source>
</evidence>
<feature type="domain" description="PKS/mFAS DH" evidence="8">
    <location>
        <begin position="66"/>
        <end position="365"/>
    </location>
</feature>
<dbReference type="InterPro" id="IPR011032">
    <property type="entry name" value="GroES-like_sf"/>
</dbReference>
<dbReference type="SMART" id="SM00826">
    <property type="entry name" value="PKS_DH"/>
    <property type="match status" value="1"/>
</dbReference>
<dbReference type="EMBL" id="JBHSOD010000120">
    <property type="protein sequence ID" value="MFC5891063.1"/>
    <property type="molecule type" value="Genomic_DNA"/>
</dbReference>
<dbReference type="SMART" id="SM00822">
    <property type="entry name" value="PKS_KR"/>
    <property type="match status" value="1"/>
</dbReference>
<dbReference type="SMART" id="SM00829">
    <property type="entry name" value="PKS_ER"/>
    <property type="match status" value="1"/>
</dbReference>
<evidence type="ECO:0000313" key="9">
    <source>
        <dbReference type="EMBL" id="MFC5891063.1"/>
    </source>
</evidence>
<dbReference type="PROSITE" id="PS52019">
    <property type="entry name" value="PKS_MFAS_DH"/>
    <property type="match status" value="1"/>
</dbReference>
<dbReference type="Gene3D" id="3.10.129.110">
    <property type="entry name" value="Polyketide synthase dehydratase"/>
    <property type="match status" value="1"/>
</dbReference>
<dbReference type="PROSITE" id="PS01162">
    <property type="entry name" value="QOR_ZETA_CRYSTAL"/>
    <property type="match status" value="1"/>
</dbReference>
<dbReference type="SMART" id="SM00823">
    <property type="entry name" value="PKS_PP"/>
    <property type="match status" value="1"/>
</dbReference>
<dbReference type="RefSeq" id="WP_380237993.1">
    <property type="nucleotide sequence ID" value="NZ_JBHSOD010000120.1"/>
</dbReference>
<dbReference type="InterPro" id="IPR020807">
    <property type="entry name" value="PKS_DH"/>
</dbReference>
<dbReference type="SUPFAM" id="SSF47336">
    <property type="entry name" value="ACP-like"/>
    <property type="match status" value="1"/>
</dbReference>
<keyword evidence="10" id="KW-1185">Reference proteome</keyword>
<evidence type="ECO:0000259" key="8">
    <source>
        <dbReference type="PROSITE" id="PS52019"/>
    </source>
</evidence>
<keyword evidence="1" id="KW-0596">Phosphopantetheine</keyword>
<feature type="region of interest" description="Disordered" evidence="6">
    <location>
        <begin position="580"/>
        <end position="602"/>
    </location>
</feature>
<feature type="region of interest" description="C-terminal hotdog fold" evidence="5">
    <location>
        <begin position="207"/>
        <end position="365"/>
    </location>
</feature>
<dbReference type="SMART" id="SM01294">
    <property type="entry name" value="PKS_PP_betabranch"/>
    <property type="match status" value="1"/>
</dbReference>
<dbReference type="Gene3D" id="1.10.1200.10">
    <property type="entry name" value="ACP-like"/>
    <property type="match status" value="1"/>
</dbReference>
<evidence type="ECO:0000259" key="7">
    <source>
        <dbReference type="PROSITE" id="PS50075"/>
    </source>
</evidence>
<dbReference type="InterPro" id="IPR042104">
    <property type="entry name" value="PKS_dehydratase_sf"/>
</dbReference>
<feature type="domain" description="Carrier" evidence="7">
    <location>
        <begin position="1222"/>
        <end position="1297"/>
    </location>
</feature>
<dbReference type="Pfam" id="PF08659">
    <property type="entry name" value="KR"/>
    <property type="match status" value="1"/>
</dbReference>
<dbReference type="Pfam" id="PF22953">
    <property type="entry name" value="SpnB_Rossmann"/>
    <property type="match status" value="1"/>
</dbReference>
<dbReference type="InterPro" id="IPR055123">
    <property type="entry name" value="SpnB-like_Rossmann"/>
</dbReference>